<organism evidence="9 10">
    <name type="scientific">Marchantia polymorpha</name>
    <name type="common">Common liverwort</name>
    <name type="synonym">Marchantia aquatica</name>
    <dbReference type="NCBI Taxonomy" id="3197"/>
    <lineage>
        <taxon>Eukaryota</taxon>
        <taxon>Viridiplantae</taxon>
        <taxon>Streptophyta</taxon>
        <taxon>Embryophyta</taxon>
        <taxon>Marchantiophyta</taxon>
        <taxon>Marchantiopsida</taxon>
        <taxon>Marchantiidae</taxon>
        <taxon>Marchantiales</taxon>
        <taxon>Marchantiaceae</taxon>
        <taxon>Marchantia</taxon>
    </lineage>
</organism>
<dbReference type="GO" id="GO:0016020">
    <property type="term" value="C:membrane"/>
    <property type="evidence" value="ECO:0007669"/>
    <property type="project" value="UniProtKB-SubCell"/>
</dbReference>
<evidence type="ECO:0000256" key="5">
    <source>
        <dbReference type="ARBA" id="ARBA00023136"/>
    </source>
</evidence>
<dbReference type="PANTHER" id="PTHR31867">
    <property type="entry name" value="EXPANSIN-A15"/>
    <property type="match status" value="1"/>
</dbReference>
<dbReference type="GO" id="GO:0005576">
    <property type="term" value="C:extracellular region"/>
    <property type="evidence" value="ECO:0007669"/>
    <property type="project" value="InterPro"/>
</dbReference>
<keyword evidence="10" id="KW-1185">Reference proteome</keyword>
<reference evidence="10" key="1">
    <citation type="journal article" date="2017" name="Cell">
        <title>Insights into land plant evolution garnered from the Marchantia polymorpha genome.</title>
        <authorList>
            <person name="Bowman J.L."/>
            <person name="Kohchi T."/>
            <person name="Yamato K.T."/>
            <person name="Jenkins J."/>
            <person name="Shu S."/>
            <person name="Ishizaki K."/>
            <person name="Yamaoka S."/>
            <person name="Nishihama R."/>
            <person name="Nakamura Y."/>
            <person name="Berger F."/>
            <person name="Adam C."/>
            <person name="Aki S.S."/>
            <person name="Althoff F."/>
            <person name="Araki T."/>
            <person name="Arteaga-Vazquez M.A."/>
            <person name="Balasubrmanian S."/>
            <person name="Barry K."/>
            <person name="Bauer D."/>
            <person name="Boehm C.R."/>
            <person name="Briginshaw L."/>
            <person name="Caballero-Perez J."/>
            <person name="Catarino B."/>
            <person name="Chen F."/>
            <person name="Chiyoda S."/>
            <person name="Chovatia M."/>
            <person name="Davies K.M."/>
            <person name="Delmans M."/>
            <person name="Demura T."/>
            <person name="Dierschke T."/>
            <person name="Dolan L."/>
            <person name="Dorantes-Acosta A.E."/>
            <person name="Eklund D.M."/>
            <person name="Florent S.N."/>
            <person name="Flores-Sandoval E."/>
            <person name="Fujiyama A."/>
            <person name="Fukuzawa H."/>
            <person name="Galik B."/>
            <person name="Grimanelli D."/>
            <person name="Grimwood J."/>
            <person name="Grossniklaus U."/>
            <person name="Hamada T."/>
            <person name="Haseloff J."/>
            <person name="Hetherington A.J."/>
            <person name="Higo A."/>
            <person name="Hirakawa Y."/>
            <person name="Hundley H.N."/>
            <person name="Ikeda Y."/>
            <person name="Inoue K."/>
            <person name="Inoue S.I."/>
            <person name="Ishida S."/>
            <person name="Jia Q."/>
            <person name="Kakita M."/>
            <person name="Kanazawa T."/>
            <person name="Kawai Y."/>
            <person name="Kawashima T."/>
            <person name="Kennedy M."/>
            <person name="Kinose K."/>
            <person name="Kinoshita T."/>
            <person name="Kohara Y."/>
            <person name="Koide E."/>
            <person name="Komatsu K."/>
            <person name="Kopischke S."/>
            <person name="Kubo M."/>
            <person name="Kyozuka J."/>
            <person name="Lagercrantz U."/>
            <person name="Lin S.S."/>
            <person name="Lindquist E."/>
            <person name="Lipzen A.M."/>
            <person name="Lu C.W."/>
            <person name="De Luna E."/>
            <person name="Martienssen R.A."/>
            <person name="Minamino N."/>
            <person name="Mizutani M."/>
            <person name="Mizutani M."/>
            <person name="Mochizuki N."/>
            <person name="Monte I."/>
            <person name="Mosher R."/>
            <person name="Nagasaki H."/>
            <person name="Nakagami H."/>
            <person name="Naramoto S."/>
            <person name="Nishitani K."/>
            <person name="Ohtani M."/>
            <person name="Okamoto T."/>
            <person name="Okumura M."/>
            <person name="Phillips J."/>
            <person name="Pollak B."/>
            <person name="Reinders A."/>
            <person name="Rovekamp M."/>
            <person name="Sano R."/>
            <person name="Sawa S."/>
            <person name="Schmid M.W."/>
            <person name="Shirakawa M."/>
            <person name="Solano R."/>
            <person name="Spunde A."/>
            <person name="Suetsugu N."/>
            <person name="Sugano S."/>
            <person name="Sugiyama A."/>
            <person name="Sun R."/>
            <person name="Suzuki Y."/>
            <person name="Takenaka M."/>
            <person name="Takezawa D."/>
            <person name="Tomogane H."/>
            <person name="Tsuzuki M."/>
            <person name="Ueda T."/>
            <person name="Umeda M."/>
            <person name="Ward J.M."/>
            <person name="Watanabe Y."/>
            <person name="Yazaki K."/>
            <person name="Yokoyama R."/>
            <person name="Yoshitake Y."/>
            <person name="Yotsui I."/>
            <person name="Zachgo S."/>
            <person name="Schmutz J."/>
        </authorList>
    </citation>
    <scope>NUCLEOTIDE SEQUENCE [LARGE SCALE GENOMIC DNA]</scope>
    <source>
        <strain evidence="10">Tak-1</strain>
    </source>
</reference>
<dbReference type="Pfam" id="PF03330">
    <property type="entry name" value="DPBB_1"/>
    <property type="match status" value="1"/>
</dbReference>
<dbReference type="Proteomes" id="UP000244005">
    <property type="component" value="Unassembled WGS sequence"/>
</dbReference>
<comment type="function">
    <text evidence="6">Causes loosening and extension of plant cell walls by disrupting non-covalent bonding between cellulose microfibrils and matrix glucans. No enzymatic activity has been found.</text>
</comment>
<dbReference type="SMART" id="SM00837">
    <property type="entry name" value="DPBB_1"/>
    <property type="match status" value="1"/>
</dbReference>
<evidence type="ECO:0000313" key="9">
    <source>
        <dbReference type="EMBL" id="PTQ33839.1"/>
    </source>
</evidence>
<evidence type="ECO:0000256" key="2">
    <source>
        <dbReference type="ARBA" id="ARBA00022512"/>
    </source>
</evidence>
<dbReference type="InterPro" id="IPR007117">
    <property type="entry name" value="Expansin_CBD"/>
</dbReference>
<dbReference type="EMBL" id="KZ772757">
    <property type="protein sequence ID" value="PTQ33839.1"/>
    <property type="molecule type" value="Genomic_DNA"/>
</dbReference>
<evidence type="ECO:0000256" key="1">
    <source>
        <dbReference type="ARBA" id="ARBA00005392"/>
    </source>
</evidence>
<evidence type="ECO:0000256" key="6">
    <source>
        <dbReference type="RuleBase" id="RU365023"/>
    </source>
</evidence>
<comment type="subcellular location">
    <subcellularLocation>
        <location evidence="6">Secreted</location>
        <location evidence="6">Cell wall</location>
    </subcellularLocation>
    <subcellularLocation>
        <location evidence="6">Membrane</location>
        <topology evidence="6">Peripheral membrane protein</topology>
    </subcellularLocation>
</comment>
<sequence>MKSLFDSCKMLGVGILVSALLLMSEPAFVTAGGPFAALTWTDSHATFYGGNDGSGTMGGACGYGNMYSRGYGLKTAALSSTLFNNGLSCGACFELKCKVAESRWCYANAGSITVTATNLCPANPARPTNNGGWCNPPRTHFDLAYAMFIIMAKPVGGIIPVQYRRVSCVKTGGVRFTLNGNPWFNLVLVYNVAGDGNVVTIKMKGSKSNTWYPMKHNWGQNWELKQKLAGQALSFQLTTGYGKTMTFTNCAAANWQFGQTYEADGNFGGL</sequence>
<keyword evidence="2 6" id="KW-0134">Cell wall</keyword>
<dbReference type="GO" id="GO:0009664">
    <property type="term" value="P:plant-type cell wall organization"/>
    <property type="evidence" value="ECO:0007669"/>
    <property type="project" value="InterPro"/>
</dbReference>
<dbReference type="OrthoDB" id="5823761at2759"/>
<dbReference type="AlphaFoldDB" id="A0A2R6WJ32"/>
<dbReference type="SUPFAM" id="SSF50685">
    <property type="entry name" value="Barwin-like endoglucanases"/>
    <property type="match status" value="1"/>
</dbReference>
<dbReference type="Pfam" id="PF01357">
    <property type="entry name" value="Expansin_C"/>
    <property type="match status" value="1"/>
</dbReference>
<dbReference type="CDD" id="cd22274">
    <property type="entry name" value="DPBB_EXPA_N"/>
    <property type="match status" value="1"/>
</dbReference>
<dbReference type="Gene3D" id="2.40.40.10">
    <property type="entry name" value="RlpA-like domain"/>
    <property type="match status" value="1"/>
</dbReference>
<comment type="similarity">
    <text evidence="1 6">Belongs to the expansin family. Expansin A subfamily.</text>
</comment>
<evidence type="ECO:0000256" key="3">
    <source>
        <dbReference type="ARBA" id="ARBA00022525"/>
    </source>
</evidence>
<evidence type="ECO:0000313" key="10">
    <source>
        <dbReference type="Proteomes" id="UP000244005"/>
    </source>
</evidence>
<keyword evidence="5" id="KW-0472">Membrane</keyword>
<feature type="domain" description="Expansin-like CBD" evidence="8">
    <location>
        <begin position="183"/>
        <end position="263"/>
    </location>
</feature>
<dbReference type="InterPro" id="IPR002963">
    <property type="entry name" value="Expansin"/>
</dbReference>
<gene>
    <name evidence="9" type="ORF">MARPO_0085s0052</name>
</gene>
<evidence type="ECO:0000259" key="7">
    <source>
        <dbReference type="PROSITE" id="PS50842"/>
    </source>
</evidence>
<feature type="chain" id="PRO_5015213047" description="Expansin" evidence="6">
    <location>
        <begin position="32"/>
        <end position="270"/>
    </location>
</feature>
<evidence type="ECO:0000259" key="8">
    <source>
        <dbReference type="PROSITE" id="PS50843"/>
    </source>
</evidence>
<dbReference type="OMA" id="RWCNPGR"/>
<dbReference type="PROSITE" id="PS50842">
    <property type="entry name" value="EXPANSIN_EG45"/>
    <property type="match status" value="1"/>
</dbReference>
<feature type="signal peptide" evidence="6">
    <location>
        <begin position="1"/>
        <end position="31"/>
    </location>
</feature>
<name>A0A2R6WJ32_MARPO</name>
<keyword evidence="4 6" id="KW-0732">Signal</keyword>
<protein>
    <recommendedName>
        <fullName evidence="6">Expansin</fullName>
    </recommendedName>
</protein>
<keyword evidence="6" id="KW-0961">Cell wall biogenesis/degradation</keyword>
<dbReference type="InterPro" id="IPR007112">
    <property type="entry name" value="Expansin/allergen_DPBB_dom"/>
</dbReference>
<dbReference type="InterPro" id="IPR009009">
    <property type="entry name" value="RlpA-like_DPBB"/>
</dbReference>
<evidence type="ECO:0000256" key="4">
    <source>
        <dbReference type="ARBA" id="ARBA00022729"/>
    </source>
</evidence>
<proteinExistence type="inferred from homology"/>
<keyword evidence="3 6" id="KW-0964">Secreted</keyword>
<dbReference type="InterPro" id="IPR036749">
    <property type="entry name" value="Expansin_CBD_sf"/>
</dbReference>
<dbReference type="PRINTS" id="PR01225">
    <property type="entry name" value="EXPANSNFAMLY"/>
</dbReference>
<dbReference type="SUPFAM" id="SSF49590">
    <property type="entry name" value="PHL pollen allergen"/>
    <property type="match status" value="1"/>
</dbReference>
<feature type="domain" description="Expansin-like EG45" evidence="7">
    <location>
        <begin position="58"/>
        <end position="173"/>
    </location>
</feature>
<dbReference type="Gene3D" id="2.60.40.760">
    <property type="entry name" value="Expansin, cellulose-binding-like domain"/>
    <property type="match status" value="1"/>
</dbReference>
<dbReference type="PRINTS" id="PR01226">
    <property type="entry name" value="EXPANSIN"/>
</dbReference>
<accession>A0A2R6WJ32</accession>
<dbReference type="Gramene" id="Mp3g09760.1">
    <property type="protein sequence ID" value="Mp3g09760.1.cds"/>
    <property type="gene ID" value="Mp3g09760"/>
</dbReference>
<dbReference type="PROSITE" id="PS50843">
    <property type="entry name" value="EXPANSIN_CBD"/>
    <property type="match status" value="1"/>
</dbReference>
<dbReference type="InterPro" id="IPR007118">
    <property type="entry name" value="Expan_Lol_pI"/>
</dbReference>
<dbReference type="InterPro" id="IPR036908">
    <property type="entry name" value="RlpA-like_sf"/>
</dbReference>